<reference evidence="4" key="1">
    <citation type="submission" date="2019-11" db="EMBL/GenBank/DDBJ databases">
        <authorList>
            <person name="Feng L."/>
        </authorList>
    </citation>
    <scope>NUCLEOTIDE SEQUENCE</scope>
    <source>
        <strain evidence="4">PclaraLFYP37</strain>
    </source>
</reference>
<comment type="function">
    <text evidence="1">Lytic transglycosylase with a strong preference for naked glycan strands that lack stem peptides.</text>
</comment>
<name>A0A6N3B6G8_9BACT</name>
<dbReference type="SUPFAM" id="SSF50685">
    <property type="entry name" value="Barwin-like endoglucanases"/>
    <property type="match status" value="1"/>
</dbReference>
<dbReference type="GO" id="GO:0000270">
    <property type="term" value="P:peptidoglycan metabolic process"/>
    <property type="evidence" value="ECO:0007669"/>
    <property type="project" value="UniProtKB-UniRule"/>
</dbReference>
<accession>A0A6N3B6G8</accession>
<organism evidence="4">
    <name type="scientific">Paraprevotella clara</name>
    <dbReference type="NCBI Taxonomy" id="454154"/>
    <lineage>
        <taxon>Bacteria</taxon>
        <taxon>Pseudomonadati</taxon>
        <taxon>Bacteroidota</taxon>
        <taxon>Bacteroidia</taxon>
        <taxon>Bacteroidales</taxon>
        <taxon>Prevotellaceae</taxon>
        <taxon>Paraprevotella</taxon>
    </lineage>
</organism>
<dbReference type="PANTHER" id="PTHR34183:SF8">
    <property type="entry name" value="ENDOLYTIC PEPTIDOGLYCAN TRANSGLYCOSYLASE RLPA-RELATED"/>
    <property type="match status" value="1"/>
</dbReference>
<dbReference type="InterPro" id="IPR009009">
    <property type="entry name" value="RlpA-like_DPBB"/>
</dbReference>
<dbReference type="RefSeq" id="WP_021979619.1">
    <property type="nucleotide sequence ID" value="NZ_AP025941.1"/>
</dbReference>
<sequence length="174" mass="20106">MALKNIFACCFCLVCGVTTVPAQKQLTGKATYYSDKLHGRKMSNGERYHRDSMTCAHKKYPFGTLLKVRNPLNGKEVVVRVTDRGPFSKRYVIDLSKAAARELGFIRKGFCQVEITRIHPNRIPFRPEDAEEIPELHLEYQDIVTYPVPIWQQDTLQDKKPQPTRIKKLKIDKK</sequence>
<dbReference type="GO" id="GO:0071555">
    <property type="term" value="P:cell wall organization"/>
    <property type="evidence" value="ECO:0007669"/>
    <property type="project" value="UniProtKB-KW"/>
</dbReference>
<keyword evidence="1" id="KW-0456">Lyase</keyword>
<proteinExistence type="inferred from homology"/>
<dbReference type="HAMAP" id="MF_02071">
    <property type="entry name" value="RlpA"/>
    <property type="match status" value="1"/>
</dbReference>
<dbReference type="EC" id="4.2.2.-" evidence="1"/>
<protein>
    <recommendedName>
        <fullName evidence="1">Probable endolytic peptidoglycan transglycosylase RlpA</fullName>
        <ecNumber evidence="1">4.2.2.-</ecNumber>
    </recommendedName>
</protein>
<evidence type="ECO:0000259" key="3">
    <source>
        <dbReference type="Pfam" id="PF03330"/>
    </source>
</evidence>
<keyword evidence="1" id="KW-0961">Cell wall biogenesis/degradation</keyword>
<evidence type="ECO:0000313" key="4">
    <source>
        <dbReference type="EMBL" id="VYT98733.1"/>
    </source>
</evidence>
<dbReference type="GO" id="GO:0008932">
    <property type="term" value="F:lytic endotransglycosylase activity"/>
    <property type="evidence" value="ECO:0007669"/>
    <property type="project" value="UniProtKB-UniRule"/>
</dbReference>
<dbReference type="EMBL" id="CACRUT010000011">
    <property type="protein sequence ID" value="VYT98733.1"/>
    <property type="molecule type" value="Genomic_DNA"/>
</dbReference>
<comment type="similarity">
    <text evidence="1 2">Belongs to the RlpA family.</text>
</comment>
<dbReference type="NCBIfam" id="TIGR00413">
    <property type="entry name" value="rlpA"/>
    <property type="match status" value="1"/>
</dbReference>
<dbReference type="Pfam" id="PF03330">
    <property type="entry name" value="DPBB_1"/>
    <property type="match status" value="1"/>
</dbReference>
<dbReference type="AlphaFoldDB" id="A0A6N3B6G8"/>
<dbReference type="PANTHER" id="PTHR34183">
    <property type="entry name" value="ENDOLYTIC PEPTIDOGLYCAN TRANSGLYCOSYLASE RLPA"/>
    <property type="match status" value="1"/>
</dbReference>
<dbReference type="InterPro" id="IPR012997">
    <property type="entry name" value="RplA"/>
</dbReference>
<evidence type="ECO:0000256" key="2">
    <source>
        <dbReference type="RuleBase" id="RU003495"/>
    </source>
</evidence>
<evidence type="ECO:0000256" key="1">
    <source>
        <dbReference type="HAMAP-Rule" id="MF_02071"/>
    </source>
</evidence>
<gene>
    <name evidence="1" type="primary">rlpA</name>
    <name evidence="4" type="ORF">PCLFYP37_01641</name>
</gene>
<dbReference type="InterPro" id="IPR036908">
    <property type="entry name" value="RlpA-like_sf"/>
</dbReference>
<dbReference type="CDD" id="cd22268">
    <property type="entry name" value="DPBB_RlpA-like"/>
    <property type="match status" value="1"/>
</dbReference>
<dbReference type="InterPro" id="IPR034718">
    <property type="entry name" value="RlpA"/>
</dbReference>
<feature type="domain" description="RlpA-like protein double-psi beta-barrel" evidence="3">
    <location>
        <begin position="27"/>
        <end position="114"/>
    </location>
</feature>
<dbReference type="Gene3D" id="2.40.40.10">
    <property type="entry name" value="RlpA-like domain"/>
    <property type="match status" value="1"/>
</dbReference>